<feature type="compositionally biased region" description="Pro residues" evidence="1">
    <location>
        <begin position="854"/>
        <end position="863"/>
    </location>
</feature>
<feature type="region of interest" description="Disordered" evidence="1">
    <location>
        <begin position="369"/>
        <end position="389"/>
    </location>
</feature>
<sequence length="911" mass="96264">MEYYAWNARSYKRIFELSRRVGGENEQEQASGEVRGGVGAGEARGEAAYGDGAGQNWVHSSGEETKQGYEEMKEEEKERQYESVLTNLLLHVLSGALANDAHTPPSYPPSLEGGRSMIPDDCAAGAMDAARDPDAGLEDAGKSKKTEDINDNHTKVKEGEDDDEGDDESASMTNGEVAEVQSGRESDANEERVEEEGESEVKEVEEGEEGESGVQAEGSDEDKESSEDDEDKLVISEGNDKPPEDSADDSSKGEPPVVPPSKAPSTTSPPDSPRRSEKRPAEGEGEGEAALDSPSKRPRPLEDLVCLDALTSLSQVEGSLLQIKRDLEAVEFLVKQKEEEWNTLLRLQKRKEELYIRLARRRQTLLMQQEEGAGAEQGEEGRSSSSSSNLLFLPQGGYSSLSGPQLPLMMMSQLLGSSASAQALQMVGGPAVVRTREGSPNTDTSATTTNNGNISVIDIHTSSNKAPGDRSKISHEAQSKLTRHISSAMKPILPKPPGGGVGSLPTSLSFSATGQGPQGPTVNVQHLIAAHRKENPNTPPISSKHLTPRRATRGAWRNRYDGDKRPTPPHRDQERPPSVSSSSSDAESRTAGMPAGLPPSSKSLLTLNDPSVSYKDVLLRFAELTQIEKQPGSPQISIFPVASNEGPGKRSDLSRESTPGMRSHTPPTHLPPSASSAAAAPHPQAWPGSALCPCQANLTLLTPQLLLESRGGVSSSGLKGVGGGVGEATPNSHYLTLSALLSGGSTTTVKDKLSHAQQSEGRSKKATTTTSSSSSNSQPGEEGSGNPKCQGCHKQRAQFVCRPGRNTRSTAVTECVAAALWVLAAGATGEYVKLNSSPIIFVSNGGGCQNRYRPPAPAPPPGTPAGGAPRCHARGSAEGGGTTENNNTVILTNLHCDPAPVTLTLSLPCSP</sequence>
<feature type="region of interest" description="Disordered" evidence="1">
    <location>
        <begin position="98"/>
        <end position="299"/>
    </location>
</feature>
<accession>A0AAW0SVJ1</accession>
<keyword evidence="3" id="KW-1185">Reference proteome</keyword>
<feature type="region of interest" description="Disordered" evidence="1">
    <location>
        <begin position="629"/>
        <end position="685"/>
    </location>
</feature>
<reference evidence="2 3" key="1">
    <citation type="submission" date="2023-03" db="EMBL/GenBank/DDBJ databases">
        <title>High-quality genome of Scylla paramamosain provides insights in environmental adaptation.</title>
        <authorList>
            <person name="Zhang L."/>
        </authorList>
    </citation>
    <scope>NUCLEOTIDE SEQUENCE [LARGE SCALE GENOMIC DNA]</scope>
    <source>
        <strain evidence="2">LZ_2023a</strain>
        <tissue evidence="2">Muscle</tissue>
    </source>
</reference>
<feature type="region of interest" description="Disordered" evidence="1">
    <location>
        <begin position="433"/>
        <end position="475"/>
    </location>
</feature>
<feature type="region of interest" description="Disordered" evidence="1">
    <location>
        <begin position="491"/>
        <end position="521"/>
    </location>
</feature>
<feature type="compositionally biased region" description="Basic and acidic residues" evidence="1">
    <location>
        <begin position="182"/>
        <end position="191"/>
    </location>
</feature>
<protein>
    <submittedName>
        <fullName evidence="2">Uncharacterized protein</fullName>
    </submittedName>
</protein>
<feature type="region of interest" description="Disordered" evidence="1">
    <location>
        <begin position="748"/>
        <end position="791"/>
    </location>
</feature>
<feature type="compositionally biased region" description="Low complexity" evidence="1">
    <location>
        <begin position="767"/>
        <end position="777"/>
    </location>
</feature>
<feature type="compositionally biased region" description="Acidic residues" evidence="1">
    <location>
        <begin position="218"/>
        <end position="231"/>
    </location>
</feature>
<name>A0AAW0SVJ1_SCYPA</name>
<evidence type="ECO:0000313" key="3">
    <source>
        <dbReference type="Proteomes" id="UP001487740"/>
    </source>
</evidence>
<comment type="caution">
    <text evidence="2">The sequence shown here is derived from an EMBL/GenBank/DDBJ whole genome shotgun (WGS) entry which is preliminary data.</text>
</comment>
<organism evidence="2 3">
    <name type="scientific">Scylla paramamosain</name>
    <name type="common">Mud crab</name>
    <dbReference type="NCBI Taxonomy" id="85552"/>
    <lineage>
        <taxon>Eukaryota</taxon>
        <taxon>Metazoa</taxon>
        <taxon>Ecdysozoa</taxon>
        <taxon>Arthropoda</taxon>
        <taxon>Crustacea</taxon>
        <taxon>Multicrustacea</taxon>
        <taxon>Malacostraca</taxon>
        <taxon>Eumalacostraca</taxon>
        <taxon>Eucarida</taxon>
        <taxon>Decapoda</taxon>
        <taxon>Pleocyemata</taxon>
        <taxon>Brachyura</taxon>
        <taxon>Eubrachyura</taxon>
        <taxon>Portunoidea</taxon>
        <taxon>Portunidae</taxon>
        <taxon>Portuninae</taxon>
        <taxon>Scylla</taxon>
    </lineage>
</organism>
<dbReference type="Proteomes" id="UP001487740">
    <property type="component" value="Unassembled WGS sequence"/>
</dbReference>
<gene>
    <name evidence="2" type="ORF">O3P69_019125</name>
</gene>
<feature type="region of interest" description="Disordered" evidence="1">
    <location>
        <begin position="20"/>
        <end position="80"/>
    </location>
</feature>
<feature type="compositionally biased region" description="Basic and acidic residues" evidence="1">
    <location>
        <begin position="129"/>
        <end position="158"/>
    </location>
</feature>
<feature type="compositionally biased region" description="Basic and acidic residues" evidence="1">
    <location>
        <begin position="558"/>
        <end position="575"/>
    </location>
</feature>
<dbReference type="AlphaFoldDB" id="A0AAW0SVJ1"/>
<dbReference type="EMBL" id="JARAKH010000043">
    <property type="protein sequence ID" value="KAK8379083.1"/>
    <property type="molecule type" value="Genomic_DNA"/>
</dbReference>
<feature type="compositionally biased region" description="Polar residues" evidence="1">
    <location>
        <begin position="504"/>
        <end position="521"/>
    </location>
</feature>
<feature type="region of interest" description="Disordered" evidence="1">
    <location>
        <begin position="533"/>
        <end position="607"/>
    </location>
</feature>
<feature type="compositionally biased region" description="Polar residues" evidence="1">
    <location>
        <begin position="438"/>
        <end position="465"/>
    </location>
</feature>
<feature type="compositionally biased region" description="Basic and acidic residues" evidence="1">
    <location>
        <begin position="272"/>
        <end position="282"/>
    </location>
</feature>
<feature type="region of interest" description="Disordered" evidence="1">
    <location>
        <begin position="852"/>
        <end position="886"/>
    </location>
</feature>
<feature type="compositionally biased region" description="Basic and acidic residues" evidence="1">
    <location>
        <begin position="61"/>
        <end position="80"/>
    </location>
</feature>
<proteinExistence type="predicted"/>
<feature type="compositionally biased region" description="Low complexity" evidence="1">
    <location>
        <begin position="663"/>
        <end position="685"/>
    </location>
</feature>
<feature type="compositionally biased region" description="Acidic residues" evidence="1">
    <location>
        <begin position="159"/>
        <end position="169"/>
    </location>
</feature>
<evidence type="ECO:0000313" key="2">
    <source>
        <dbReference type="EMBL" id="KAK8379083.1"/>
    </source>
</evidence>
<feature type="compositionally biased region" description="Basic and acidic residues" evidence="1">
    <location>
        <begin position="232"/>
        <end position="252"/>
    </location>
</feature>
<evidence type="ECO:0000256" key="1">
    <source>
        <dbReference type="SAM" id="MobiDB-lite"/>
    </source>
</evidence>